<organism evidence="1 2">
    <name type="scientific">Ameca splendens</name>
    <dbReference type="NCBI Taxonomy" id="208324"/>
    <lineage>
        <taxon>Eukaryota</taxon>
        <taxon>Metazoa</taxon>
        <taxon>Chordata</taxon>
        <taxon>Craniata</taxon>
        <taxon>Vertebrata</taxon>
        <taxon>Euteleostomi</taxon>
        <taxon>Actinopterygii</taxon>
        <taxon>Neopterygii</taxon>
        <taxon>Teleostei</taxon>
        <taxon>Neoteleostei</taxon>
        <taxon>Acanthomorphata</taxon>
        <taxon>Ovalentaria</taxon>
        <taxon>Atherinomorphae</taxon>
        <taxon>Cyprinodontiformes</taxon>
        <taxon>Goodeidae</taxon>
        <taxon>Ameca</taxon>
    </lineage>
</organism>
<name>A0ABV0XVB7_9TELE</name>
<evidence type="ECO:0000313" key="2">
    <source>
        <dbReference type="Proteomes" id="UP001469553"/>
    </source>
</evidence>
<sequence length="142" mass="15869">MQSWMTAGALSNSPLALHVKKGGLTQQASVSACIREPDAAQTPVAVDSAAEREANKNIRQDDQWPDCWSKDRVQYFTHRIIVETLLAGQYTEFLKILTYIQIKGKIILLKWNGCVEAKPNSEKKCILLKETLTVISLSESHV</sequence>
<proteinExistence type="predicted"/>
<reference evidence="1 2" key="1">
    <citation type="submission" date="2021-06" db="EMBL/GenBank/DDBJ databases">
        <authorList>
            <person name="Palmer J.M."/>
        </authorList>
    </citation>
    <scope>NUCLEOTIDE SEQUENCE [LARGE SCALE GENOMIC DNA]</scope>
    <source>
        <strain evidence="1 2">AS_MEX2019</strain>
        <tissue evidence="1">Muscle</tissue>
    </source>
</reference>
<protein>
    <submittedName>
        <fullName evidence="1">Uncharacterized protein</fullName>
    </submittedName>
</protein>
<accession>A0ABV0XVB7</accession>
<comment type="caution">
    <text evidence="1">The sequence shown here is derived from an EMBL/GenBank/DDBJ whole genome shotgun (WGS) entry which is preliminary data.</text>
</comment>
<dbReference type="Proteomes" id="UP001469553">
    <property type="component" value="Unassembled WGS sequence"/>
</dbReference>
<gene>
    <name evidence="1" type="ORF">AMECASPLE_031497</name>
</gene>
<keyword evidence="2" id="KW-1185">Reference proteome</keyword>
<evidence type="ECO:0000313" key="1">
    <source>
        <dbReference type="EMBL" id="MEQ2285416.1"/>
    </source>
</evidence>
<dbReference type="EMBL" id="JAHRIP010013330">
    <property type="protein sequence ID" value="MEQ2285416.1"/>
    <property type="molecule type" value="Genomic_DNA"/>
</dbReference>